<dbReference type="GO" id="GO:0016301">
    <property type="term" value="F:kinase activity"/>
    <property type="evidence" value="ECO:0007669"/>
    <property type="project" value="UniProtKB-KW"/>
</dbReference>
<evidence type="ECO:0000256" key="11">
    <source>
        <dbReference type="ARBA" id="ARBA00023152"/>
    </source>
</evidence>
<dbReference type="SUPFAM" id="SSF52935">
    <property type="entry name" value="PK C-terminal domain-like"/>
    <property type="match status" value="1"/>
</dbReference>
<dbReference type="OrthoDB" id="108365at2759"/>
<dbReference type="EC" id="2.7.1.40" evidence="4 14"/>
<evidence type="ECO:0000313" key="18">
    <source>
        <dbReference type="Proteomes" id="UP000708148"/>
    </source>
</evidence>
<comment type="catalytic activity">
    <reaction evidence="13 14">
        <text>pyruvate + ATP = phosphoenolpyruvate + ADP + H(+)</text>
        <dbReference type="Rhea" id="RHEA:18157"/>
        <dbReference type="ChEBI" id="CHEBI:15361"/>
        <dbReference type="ChEBI" id="CHEBI:15378"/>
        <dbReference type="ChEBI" id="CHEBI:30616"/>
        <dbReference type="ChEBI" id="CHEBI:58702"/>
        <dbReference type="ChEBI" id="CHEBI:456216"/>
        <dbReference type="EC" id="2.7.1.40"/>
    </reaction>
</comment>
<sequence length="625" mass="67670">MRYMKARTHFFDAYDPGAILEPADHDAGTFTHTKVMFTVGPACQDVESLMKILQAGATSARIDLTWGPVDFHEKSLENLQVAMKNSRRLCAIVLDTLGREVFVKRPFKIGEDGWPYHGHPISIKAKQTITLTTKDVPFTDTVFPLNYSKFPEVVEPGDSLYVSRYLTTGAESGALYLKVLQVTDTDVVCEAQTPSELDGLLTVFHMERNQMGPVLSKQNTMAALQESDKEAIRRLSKKFDIDFIALSYARDRDDVIEARKFLEEAGMHSTRLIAKVETKYTLTKFKGILSEADAIMISRGNLGTDCPVDKMALIQKNLISSCNLVGKPVLVTRLVDTMVSTPRPTRAEATDVANAVLDGADGFLLGAETLRGLYAVETIHTVLTISRQAETMFDHRHHFDYLMQEAASAQAASDKASIHQSKSASSISSATSFADLNSALYSMTSFNVDPMGPTATGTSTPNLLNLASTGALGSPYLSKLESIASSAVRAADKINASLLVVYTHSGQTAQLVAKYRPSMPIMTLVVPSLKTDKLGWKLEGRGIARQCMISRGLMPMLAAPGPSTENALADAVAVGASKGLVKPGDMVVVVQRVHEDFVLKIVAVDDLDQPTNLGGSGGGAKGWLS</sequence>
<evidence type="ECO:0000313" key="17">
    <source>
        <dbReference type="EMBL" id="CAD7699862.1"/>
    </source>
</evidence>
<dbReference type="InterPro" id="IPR015806">
    <property type="entry name" value="Pyrv_Knase_insert_dom_sf"/>
</dbReference>
<evidence type="ECO:0000256" key="9">
    <source>
        <dbReference type="ARBA" id="ARBA00022840"/>
    </source>
</evidence>
<evidence type="ECO:0000256" key="6">
    <source>
        <dbReference type="ARBA" id="ARBA00022723"/>
    </source>
</evidence>
<name>A0A8S1IXZ8_9CHLO</name>
<evidence type="ECO:0000259" key="16">
    <source>
        <dbReference type="Pfam" id="PF02887"/>
    </source>
</evidence>
<reference evidence="17" key="1">
    <citation type="submission" date="2020-12" db="EMBL/GenBank/DDBJ databases">
        <authorList>
            <person name="Iha C."/>
        </authorList>
    </citation>
    <scope>NUCLEOTIDE SEQUENCE</scope>
</reference>
<keyword evidence="12" id="KW-0670">Pyruvate</keyword>
<dbReference type="InterPro" id="IPR001697">
    <property type="entry name" value="Pyr_Knase"/>
</dbReference>
<dbReference type="AlphaFoldDB" id="A0A8S1IXZ8"/>
<feature type="domain" description="Pyruvate kinase C-terminal" evidence="16">
    <location>
        <begin position="481"/>
        <end position="594"/>
    </location>
</feature>
<dbReference type="Gene3D" id="3.20.20.60">
    <property type="entry name" value="Phosphoenolpyruvate-binding domains"/>
    <property type="match status" value="1"/>
</dbReference>
<evidence type="ECO:0000256" key="2">
    <source>
        <dbReference type="ARBA" id="ARBA00004997"/>
    </source>
</evidence>
<protein>
    <recommendedName>
        <fullName evidence="4 14">Pyruvate kinase</fullName>
        <ecNumber evidence="4 14">2.7.1.40</ecNumber>
    </recommendedName>
</protein>
<dbReference type="GO" id="GO:0004743">
    <property type="term" value="F:pyruvate kinase activity"/>
    <property type="evidence" value="ECO:0007669"/>
    <property type="project" value="UniProtKB-EC"/>
</dbReference>
<evidence type="ECO:0000256" key="12">
    <source>
        <dbReference type="ARBA" id="ARBA00023317"/>
    </source>
</evidence>
<accession>A0A8S1IXZ8</accession>
<dbReference type="GO" id="GO:0000287">
    <property type="term" value="F:magnesium ion binding"/>
    <property type="evidence" value="ECO:0007669"/>
    <property type="project" value="InterPro"/>
</dbReference>
<keyword evidence="18" id="KW-1185">Reference proteome</keyword>
<dbReference type="InterPro" id="IPR040442">
    <property type="entry name" value="Pyrv_kinase-like_dom_sf"/>
</dbReference>
<dbReference type="GO" id="GO:0030955">
    <property type="term" value="F:potassium ion binding"/>
    <property type="evidence" value="ECO:0007669"/>
    <property type="project" value="InterPro"/>
</dbReference>
<evidence type="ECO:0000256" key="7">
    <source>
        <dbReference type="ARBA" id="ARBA00022741"/>
    </source>
</evidence>
<keyword evidence="11 14" id="KW-0324">Glycolysis</keyword>
<evidence type="ECO:0000259" key="15">
    <source>
        <dbReference type="Pfam" id="PF00224"/>
    </source>
</evidence>
<evidence type="ECO:0000256" key="13">
    <source>
        <dbReference type="ARBA" id="ARBA00048152"/>
    </source>
</evidence>
<dbReference type="EMBL" id="CAJHUC010001127">
    <property type="protein sequence ID" value="CAD7699862.1"/>
    <property type="molecule type" value="Genomic_DNA"/>
</dbReference>
<evidence type="ECO:0000256" key="14">
    <source>
        <dbReference type="RuleBase" id="RU000504"/>
    </source>
</evidence>
<gene>
    <name evidence="17" type="ORF">OSTQU699_LOCUS5221</name>
</gene>
<dbReference type="InterPro" id="IPR015795">
    <property type="entry name" value="Pyrv_Knase_C"/>
</dbReference>
<dbReference type="SUPFAM" id="SSF51621">
    <property type="entry name" value="Phosphoenolpyruvate/pyruvate domain"/>
    <property type="match status" value="1"/>
</dbReference>
<keyword evidence="5 14" id="KW-0808">Transferase</keyword>
<dbReference type="PRINTS" id="PR01050">
    <property type="entry name" value="PYRUVTKNASE"/>
</dbReference>
<comment type="similarity">
    <text evidence="3 14">Belongs to the pyruvate kinase family.</text>
</comment>
<dbReference type="InterPro" id="IPR015813">
    <property type="entry name" value="Pyrv/PenolPyrv_kinase-like_dom"/>
</dbReference>
<comment type="pathway">
    <text evidence="2 14">Carbohydrate degradation; glycolysis; pyruvate from D-glyceraldehyde 3-phosphate: step 5/5.</text>
</comment>
<dbReference type="Gene3D" id="2.40.33.10">
    <property type="entry name" value="PK beta-barrel domain-like"/>
    <property type="match status" value="1"/>
</dbReference>
<dbReference type="InterPro" id="IPR015793">
    <property type="entry name" value="Pyrv_Knase_brl"/>
</dbReference>
<dbReference type="InterPro" id="IPR036918">
    <property type="entry name" value="Pyrv_Knase_C_sf"/>
</dbReference>
<keyword evidence="7" id="KW-0547">Nucleotide-binding</keyword>
<evidence type="ECO:0000256" key="5">
    <source>
        <dbReference type="ARBA" id="ARBA00022679"/>
    </source>
</evidence>
<evidence type="ECO:0000256" key="8">
    <source>
        <dbReference type="ARBA" id="ARBA00022777"/>
    </source>
</evidence>
<dbReference type="InterPro" id="IPR011037">
    <property type="entry name" value="Pyrv_Knase-like_insert_dom_sf"/>
</dbReference>
<dbReference type="SUPFAM" id="SSF50800">
    <property type="entry name" value="PK beta-barrel domain-like"/>
    <property type="match status" value="1"/>
</dbReference>
<keyword evidence="10 14" id="KW-0460">Magnesium</keyword>
<evidence type="ECO:0000256" key="3">
    <source>
        <dbReference type="ARBA" id="ARBA00008663"/>
    </source>
</evidence>
<keyword evidence="8 14" id="KW-0418">Kinase</keyword>
<proteinExistence type="inferred from homology"/>
<dbReference type="PANTHER" id="PTHR11817">
    <property type="entry name" value="PYRUVATE KINASE"/>
    <property type="match status" value="1"/>
</dbReference>
<feature type="domain" description="Pyruvate kinase barrel" evidence="15">
    <location>
        <begin position="32"/>
        <end position="379"/>
    </location>
</feature>
<organism evidence="17 18">
    <name type="scientific">Ostreobium quekettii</name>
    <dbReference type="NCBI Taxonomy" id="121088"/>
    <lineage>
        <taxon>Eukaryota</taxon>
        <taxon>Viridiplantae</taxon>
        <taxon>Chlorophyta</taxon>
        <taxon>core chlorophytes</taxon>
        <taxon>Ulvophyceae</taxon>
        <taxon>TCBD clade</taxon>
        <taxon>Bryopsidales</taxon>
        <taxon>Ostreobineae</taxon>
        <taxon>Ostreobiaceae</taxon>
        <taxon>Ostreobium</taxon>
    </lineage>
</organism>
<dbReference type="Gene3D" id="3.40.1380.20">
    <property type="entry name" value="Pyruvate kinase, C-terminal domain"/>
    <property type="match status" value="1"/>
</dbReference>
<keyword evidence="6" id="KW-0479">Metal-binding</keyword>
<evidence type="ECO:0000256" key="4">
    <source>
        <dbReference type="ARBA" id="ARBA00012142"/>
    </source>
</evidence>
<dbReference type="Pfam" id="PF02887">
    <property type="entry name" value="PK_C"/>
    <property type="match status" value="1"/>
</dbReference>
<dbReference type="GO" id="GO:0005524">
    <property type="term" value="F:ATP binding"/>
    <property type="evidence" value="ECO:0007669"/>
    <property type="project" value="UniProtKB-KW"/>
</dbReference>
<keyword evidence="9" id="KW-0067">ATP-binding</keyword>
<evidence type="ECO:0000256" key="10">
    <source>
        <dbReference type="ARBA" id="ARBA00022842"/>
    </source>
</evidence>
<dbReference type="Proteomes" id="UP000708148">
    <property type="component" value="Unassembled WGS sequence"/>
</dbReference>
<comment type="cofactor">
    <cofactor evidence="1">
        <name>K(+)</name>
        <dbReference type="ChEBI" id="CHEBI:29103"/>
    </cofactor>
</comment>
<dbReference type="Pfam" id="PF00224">
    <property type="entry name" value="PK"/>
    <property type="match status" value="1"/>
</dbReference>
<evidence type="ECO:0000256" key="1">
    <source>
        <dbReference type="ARBA" id="ARBA00001958"/>
    </source>
</evidence>
<comment type="caution">
    <text evidence="17">The sequence shown here is derived from an EMBL/GenBank/DDBJ whole genome shotgun (WGS) entry which is preliminary data.</text>
</comment>